<evidence type="ECO:0000256" key="1">
    <source>
        <dbReference type="ARBA" id="ARBA00001946"/>
    </source>
</evidence>
<keyword evidence="4" id="KW-0479">Metal-binding</keyword>
<reference evidence="7 8" key="1">
    <citation type="submission" date="2020-04" db="EMBL/GenBank/DDBJ databases">
        <authorList>
            <person name="Graf S J."/>
        </authorList>
    </citation>
    <scope>NUCLEOTIDE SEQUENCE [LARGE SCALE GENOMIC DNA]</scope>
    <source>
        <strain evidence="7">1</strain>
    </source>
</reference>
<dbReference type="SFLD" id="SFLDS00005">
    <property type="entry name" value="Isoprenoid_Synthase_Type_I"/>
    <property type="match status" value="1"/>
</dbReference>
<dbReference type="InterPro" id="IPR000092">
    <property type="entry name" value="Polyprenyl_synt"/>
</dbReference>
<dbReference type="PROSITE" id="PS00723">
    <property type="entry name" value="POLYPRENYL_SYNTHASE_1"/>
    <property type="match status" value="1"/>
</dbReference>
<dbReference type="GO" id="GO:0008299">
    <property type="term" value="P:isoprenoid biosynthetic process"/>
    <property type="evidence" value="ECO:0007669"/>
    <property type="project" value="InterPro"/>
</dbReference>
<evidence type="ECO:0000256" key="2">
    <source>
        <dbReference type="ARBA" id="ARBA00006706"/>
    </source>
</evidence>
<dbReference type="KEGG" id="acil:ESZ_00307"/>
<evidence type="ECO:0000256" key="6">
    <source>
        <dbReference type="RuleBase" id="RU004466"/>
    </source>
</evidence>
<keyword evidence="8" id="KW-1185">Reference proteome</keyword>
<dbReference type="EMBL" id="LR794158">
    <property type="protein sequence ID" value="CAB3976497.1"/>
    <property type="molecule type" value="Genomic_DNA"/>
</dbReference>
<evidence type="ECO:0000256" key="5">
    <source>
        <dbReference type="ARBA" id="ARBA00022842"/>
    </source>
</evidence>
<dbReference type="SUPFAM" id="SSF48576">
    <property type="entry name" value="Terpenoid synthases"/>
    <property type="match status" value="1"/>
</dbReference>
<dbReference type="PANTHER" id="PTHR12001:SF69">
    <property type="entry name" value="ALL TRANS-POLYPRENYL-DIPHOSPHATE SYNTHASE PDSS1"/>
    <property type="match status" value="1"/>
</dbReference>
<dbReference type="InterPro" id="IPR008949">
    <property type="entry name" value="Isoprenoid_synthase_dom_sf"/>
</dbReference>
<evidence type="ECO:0000256" key="3">
    <source>
        <dbReference type="ARBA" id="ARBA00022679"/>
    </source>
</evidence>
<dbReference type="PANTHER" id="PTHR12001">
    <property type="entry name" value="GERANYLGERANYL PYROPHOSPHATE SYNTHASE"/>
    <property type="match status" value="1"/>
</dbReference>
<dbReference type="InterPro" id="IPR033749">
    <property type="entry name" value="Polyprenyl_synt_CS"/>
</dbReference>
<dbReference type="AlphaFoldDB" id="A0A6J5JZV3"/>
<dbReference type="GO" id="GO:0046872">
    <property type="term" value="F:metal ion binding"/>
    <property type="evidence" value="ECO:0007669"/>
    <property type="project" value="UniProtKB-KW"/>
</dbReference>
<evidence type="ECO:0000256" key="4">
    <source>
        <dbReference type="ARBA" id="ARBA00022723"/>
    </source>
</evidence>
<dbReference type="PROSITE" id="PS00444">
    <property type="entry name" value="POLYPRENYL_SYNTHASE_2"/>
    <property type="match status" value="1"/>
</dbReference>
<organism evidence="7 8">
    <name type="scientific">Candidatus Azoamicus ciliaticola</name>
    <dbReference type="NCBI Taxonomy" id="2652803"/>
    <lineage>
        <taxon>Bacteria</taxon>
        <taxon>Pseudomonadati</taxon>
        <taxon>Pseudomonadota</taxon>
        <taxon>Gammaproteobacteria</taxon>
        <taxon>Candidatus Azoamicaceae</taxon>
        <taxon>Candidatus Azoamicus</taxon>
    </lineage>
</organism>
<gene>
    <name evidence="7" type="primary">ispB</name>
    <name evidence="7" type="ORF">ESZ_00307</name>
</gene>
<accession>A0A6J5JZV3</accession>
<evidence type="ECO:0000313" key="8">
    <source>
        <dbReference type="Proteomes" id="UP000509549"/>
    </source>
</evidence>
<protein>
    <submittedName>
        <fullName evidence="7">Octaprenyl diphosphate synthase</fullName>
        <ecNumber evidence="7">2.5.1.90</ecNumber>
    </submittedName>
</protein>
<dbReference type="Proteomes" id="UP000509549">
    <property type="component" value="Chromosome"/>
</dbReference>
<proteinExistence type="inferred from homology"/>
<dbReference type="RefSeq" id="WP_176605022.1">
    <property type="nucleotide sequence ID" value="NZ_LR794158.1"/>
</dbReference>
<evidence type="ECO:0000313" key="7">
    <source>
        <dbReference type="EMBL" id="CAB3976497.1"/>
    </source>
</evidence>
<sequence length="322" mass="36483">MNIEDIKKKFEVEMKLVEDFIVKSLYSNIDLIGNVGEYVILYGGKRVRPLIVMLFSKIFSSDHDKTISMAGAIELIHTATLLHDDVVDLSDKRRGKITVNNLWGNKEAILVGDFLYTRAFQMMVNVDNLNILKLMADTTNIMSEGEVYQLVNRSNFDIKESDCLNIIKCKTAQLFAASASVSPILSNLQDELKIAAFNYGMYLGIAYQLVDDFLDYSTDDVRFGKNIATDIKSSTFTLPLIYFMNESNSNKIFVKNILSRDFTSDDVLDIRNNVLKSNALNYTFNLASDYADLAKKAILSIPESKYTHLALSLIDFVLNRKY</sequence>
<dbReference type="Gene3D" id="1.10.600.10">
    <property type="entry name" value="Farnesyl Diphosphate Synthase"/>
    <property type="match status" value="1"/>
</dbReference>
<dbReference type="Pfam" id="PF00348">
    <property type="entry name" value="polyprenyl_synt"/>
    <property type="match status" value="1"/>
</dbReference>
<keyword evidence="3 6" id="KW-0808">Transferase</keyword>
<dbReference type="CDD" id="cd00685">
    <property type="entry name" value="Trans_IPPS_HT"/>
    <property type="match status" value="1"/>
</dbReference>
<name>A0A6J5JZV3_9GAMM</name>
<dbReference type="GO" id="GO:0106350">
    <property type="term" value="F:all-trans-octaprenyl-diphosphate synthase activity"/>
    <property type="evidence" value="ECO:0007669"/>
    <property type="project" value="UniProtKB-EC"/>
</dbReference>
<dbReference type="EC" id="2.5.1.90" evidence="7"/>
<comment type="similarity">
    <text evidence="2 6">Belongs to the FPP/GGPP synthase family.</text>
</comment>
<comment type="cofactor">
    <cofactor evidence="1">
        <name>Mg(2+)</name>
        <dbReference type="ChEBI" id="CHEBI:18420"/>
    </cofactor>
</comment>
<keyword evidence="5" id="KW-0460">Magnesium</keyword>